<comment type="PTM">
    <text evidence="18">Binds 2 heme c groups covalently per subunit.</text>
</comment>
<dbReference type="Pfam" id="PF00034">
    <property type="entry name" value="Cytochrom_C"/>
    <property type="match status" value="1"/>
</dbReference>
<comment type="subunit">
    <text evidence="17">The cytochrome bc1 complex is composed of a cytochrome b (QcrB), the Rieske iron-sulfur protein (QcrA) and a diheme cytochrome c (QcrC) subunit.</text>
</comment>
<evidence type="ECO:0000256" key="6">
    <source>
        <dbReference type="ARBA" id="ARBA00022617"/>
    </source>
</evidence>
<feature type="binding site" description="covalent" evidence="18">
    <location>
        <position position="177"/>
    </location>
    <ligand>
        <name>heme c</name>
        <dbReference type="ChEBI" id="CHEBI:61717"/>
        <label>2</label>
    </ligand>
</feature>
<dbReference type="Pfam" id="PF13442">
    <property type="entry name" value="Cytochrome_CBB3"/>
    <property type="match status" value="1"/>
</dbReference>
<gene>
    <name evidence="22" type="ORF">AAME72_18785</name>
</gene>
<dbReference type="RefSeq" id="WP_348788045.1">
    <property type="nucleotide sequence ID" value="NZ_CP157390.1"/>
</dbReference>
<dbReference type="Gene3D" id="1.10.760.10">
    <property type="entry name" value="Cytochrome c-like domain"/>
    <property type="match status" value="2"/>
</dbReference>
<keyword evidence="4 17" id="KW-0813">Transport</keyword>
<feature type="binding site" description="axial binding residue" evidence="19">
    <location>
        <position position="178"/>
    </location>
    <ligand>
        <name>heme c</name>
        <dbReference type="ChEBI" id="CHEBI:61717"/>
        <label>2</label>
    </ligand>
    <ligandPart>
        <name>Fe</name>
        <dbReference type="ChEBI" id="CHEBI:18248"/>
    </ligandPart>
</feature>
<dbReference type="EC" id="7.1.1.8" evidence="2 17"/>
<evidence type="ECO:0000256" key="17">
    <source>
        <dbReference type="PIRNR" id="PIRNR000007"/>
    </source>
</evidence>
<evidence type="ECO:0000256" key="5">
    <source>
        <dbReference type="ARBA" id="ARBA00022475"/>
    </source>
</evidence>
<keyword evidence="15 17" id="KW-0472">Membrane</keyword>
<evidence type="ECO:0000256" key="10">
    <source>
        <dbReference type="ARBA" id="ARBA00022737"/>
    </source>
</evidence>
<evidence type="ECO:0000256" key="2">
    <source>
        <dbReference type="ARBA" id="ARBA00012951"/>
    </source>
</evidence>
<dbReference type="PIRSF" id="PIRSF000007">
    <property type="entry name" value="Ubiq_cycred_cyc"/>
    <property type="match status" value="1"/>
</dbReference>
<dbReference type="InterPro" id="IPR050597">
    <property type="entry name" value="Cytochrome_c_Oxidase_Subunit"/>
</dbReference>
<dbReference type="InterPro" id="IPR009152">
    <property type="entry name" value="bc1_cytC-su"/>
</dbReference>
<name>A0AAU7GD66_9MICO</name>
<keyword evidence="8 17" id="KW-0812">Transmembrane</keyword>
<accession>A0AAU7GD66</accession>
<evidence type="ECO:0000256" key="4">
    <source>
        <dbReference type="ARBA" id="ARBA00022448"/>
    </source>
</evidence>
<evidence type="ECO:0000313" key="22">
    <source>
        <dbReference type="EMBL" id="XBM48088.1"/>
    </source>
</evidence>
<evidence type="ECO:0000256" key="19">
    <source>
        <dbReference type="PIRSR" id="PIRSR000007-51"/>
    </source>
</evidence>
<dbReference type="GO" id="GO:0008121">
    <property type="term" value="F:quinol-cytochrome-c reductase activity"/>
    <property type="evidence" value="ECO:0007669"/>
    <property type="project" value="UniProtKB-UniRule"/>
</dbReference>
<dbReference type="AlphaFoldDB" id="A0AAU7GD66"/>
<evidence type="ECO:0000256" key="11">
    <source>
        <dbReference type="ARBA" id="ARBA00022967"/>
    </source>
</evidence>
<dbReference type="PANTHER" id="PTHR33751">
    <property type="entry name" value="CBB3-TYPE CYTOCHROME C OXIDASE SUBUNIT FIXP"/>
    <property type="match status" value="1"/>
</dbReference>
<dbReference type="GO" id="GO:0005506">
    <property type="term" value="F:iron ion binding"/>
    <property type="evidence" value="ECO:0007669"/>
    <property type="project" value="UniProtKB-UniRule"/>
</dbReference>
<feature type="binding site" description="axial binding residue" evidence="19">
    <location>
        <position position="84"/>
    </location>
    <ligand>
        <name>heme c</name>
        <dbReference type="ChEBI" id="CHEBI:61717"/>
        <label>1</label>
    </ligand>
    <ligandPart>
        <name>Fe</name>
        <dbReference type="ChEBI" id="CHEBI:18248"/>
    </ligandPart>
</feature>
<keyword evidence="11 17" id="KW-1278">Translocase</keyword>
<dbReference type="InterPro" id="IPR009056">
    <property type="entry name" value="Cyt_c-like_dom"/>
</dbReference>
<evidence type="ECO:0000256" key="3">
    <source>
        <dbReference type="ARBA" id="ARBA00017819"/>
    </source>
</evidence>
<keyword evidence="5 17" id="KW-1003">Cell membrane</keyword>
<feature type="domain" description="Cytochrome c" evidence="21">
    <location>
        <begin position="161"/>
        <end position="280"/>
    </location>
</feature>
<keyword evidence="9 17" id="KW-0479">Metal-binding</keyword>
<keyword evidence="12 17" id="KW-0249">Electron transport</keyword>
<proteinExistence type="predicted"/>
<organism evidence="22">
    <name type="scientific">Leifsonia sp. NPDC080035</name>
    <dbReference type="NCBI Taxonomy" id="3143936"/>
    <lineage>
        <taxon>Bacteria</taxon>
        <taxon>Bacillati</taxon>
        <taxon>Actinomycetota</taxon>
        <taxon>Actinomycetes</taxon>
        <taxon>Micrococcales</taxon>
        <taxon>Microbacteriaceae</taxon>
        <taxon>Leifsonia</taxon>
    </lineage>
</organism>
<evidence type="ECO:0000259" key="21">
    <source>
        <dbReference type="PROSITE" id="PS51007"/>
    </source>
</evidence>
<evidence type="ECO:0000256" key="9">
    <source>
        <dbReference type="ARBA" id="ARBA00022723"/>
    </source>
</evidence>
<dbReference type="EMBL" id="CP157390">
    <property type="protein sequence ID" value="XBM48088.1"/>
    <property type="molecule type" value="Genomic_DNA"/>
</dbReference>
<feature type="region of interest" description="Disordered" evidence="20">
    <location>
        <begin position="1"/>
        <end position="25"/>
    </location>
</feature>
<evidence type="ECO:0000256" key="16">
    <source>
        <dbReference type="ARBA" id="ARBA00029351"/>
    </source>
</evidence>
<dbReference type="PROSITE" id="PS51007">
    <property type="entry name" value="CYTC"/>
    <property type="match status" value="2"/>
</dbReference>
<dbReference type="PANTHER" id="PTHR33751:SF13">
    <property type="entry name" value="CYTOCHROME BC1 COMPLEX CYTOCHROME C SUBUNIT"/>
    <property type="match status" value="1"/>
</dbReference>
<keyword evidence="6 17" id="KW-0349">Heme</keyword>
<evidence type="ECO:0000256" key="7">
    <source>
        <dbReference type="ARBA" id="ARBA00022660"/>
    </source>
</evidence>
<evidence type="ECO:0000256" key="14">
    <source>
        <dbReference type="ARBA" id="ARBA00023004"/>
    </source>
</evidence>
<reference evidence="22" key="1">
    <citation type="submission" date="2024-05" db="EMBL/GenBank/DDBJ databases">
        <title>The Natural Products Discovery Center: Release of the First 8490 Sequenced Strains for Exploring Actinobacteria Biosynthetic Diversity.</title>
        <authorList>
            <person name="Kalkreuter E."/>
            <person name="Kautsar S.A."/>
            <person name="Yang D."/>
            <person name="Bader C.D."/>
            <person name="Teijaro C.N."/>
            <person name="Fluegel L."/>
            <person name="Davis C.M."/>
            <person name="Simpson J.R."/>
            <person name="Lauterbach L."/>
            <person name="Steele A.D."/>
            <person name="Gui C."/>
            <person name="Meng S."/>
            <person name="Li G."/>
            <person name="Viehrig K."/>
            <person name="Ye F."/>
            <person name="Su P."/>
            <person name="Kiefer A.F."/>
            <person name="Nichols A."/>
            <person name="Cepeda A.J."/>
            <person name="Yan W."/>
            <person name="Fan B."/>
            <person name="Jiang Y."/>
            <person name="Adhikari A."/>
            <person name="Zheng C.-J."/>
            <person name="Schuster L."/>
            <person name="Cowan T.M."/>
            <person name="Smanski M.J."/>
            <person name="Chevrette M.G."/>
            <person name="de Carvalho L.P.S."/>
            <person name="Shen B."/>
        </authorList>
    </citation>
    <scope>NUCLEOTIDE SEQUENCE</scope>
    <source>
        <strain evidence="22">NPDC080035</strain>
    </source>
</reference>
<keyword evidence="14 17" id="KW-0408">Iron</keyword>
<evidence type="ECO:0000256" key="15">
    <source>
        <dbReference type="ARBA" id="ARBA00023136"/>
    </source>
</evidence>
<feature type="binding site" description="covalent" evidence="18">
    <location>
        <position position="80"/>
    </location>
    <ligand>
        <name>heme c</name>
        <dbReference type="ChEBI" id="CHEBI:61717"/>
        <label>1</label>
    </ligand>
</feature>
<protein>
    <recommendedName>
        <fullName evidence="3 17">Cytochrome bc1 complex cytochrome c subunit</fullName>
        <ecNumber evidence="2 17">7.1.1.8</ecNumber>
    </recommendedName>
</protein>
<evidence type="ECO:0000256" key="1">
    <source>
        <dbReference type="ARBA" id="ARBA00004651"/>
    </source>
</evidence>
<dbReference type="InterPro" id="IPR036909">
    <property type="entry name" value="Cyt_c-like_dom_sf"/>
</dbReference>
<evidence type="ECO:0000256" key="18">
    <source>
        <dbReference type="PIRSR" id="PIRSR000007-50"/>
    </source>
</evidence>
<dbReference type="GO" id="GO:0020037">
    <property type="term" value="F:heme binding"/>
    <property type="evidence" value="ECO:0007669"/>
    <property type="project" value="UniProtKB-UniRule"/>
</dbReference>
<feature type="binding site" description="covalent" evidence="18">
    <location>
        <position position="174"/>
    </location>
    <ligand>
        <name>heme c</name>
        <dbReference type="ChEBI" id="CHEBI:61717"/>
        <label>2</label>
    </ligand>
</feature>
<keyword evidence="10" id="KW-0677">Repeat</keyword>
<evidence type="ECO:0000256" key="8">
    <source>
        <dbReference type="ARBA" id="ARBA00022692"/>
    </source>
</evidence>
<comment type="catalytic activity">
    <reaction evidence="16 17">
        <text>a quinol + 2 Fe(III)-[cytochrome c](out) = a quinone + 2 Fe(II)-[cytochrome c](out) + 2 H(+)(out)</text>
        <dbReference type="Rhea" id="RHEA:11484"/>
        <dbReference type="Rhea" id="RHEA-COMP:10350"/>
        <dbReference type="Rhea" id="RHEA-COMP:14399"/>
        <dbReference type="ChEBI" id="CHEBI:15378"/>
        <dbReference type="ChEBI" id="CHEBI:24646"/>
        <dbReference type="ChEBI" id="CHEBI:29033"/>
        <dbReference type="ChEBI" id="CHEBI:29034"/>
        <dbReference type="ChEBI" id="CHEBI:132124"/>
        <dbReference type="EC" id="7.1.1.8"/>
    </reaction>
</comment>
<keyword evidence="13 17" id="KW-1133">Transmembrane helix</keyword>
<comment type="subcellular location">
    <subcellularLocation>
        <location evidence="1 17">Cell membrane</location>
        <topology evidence="1 17">Multi-pass membrane protein</topology>
    </subcellularLocation>
</comment>
<feature type="domain" description="Cytochrome c" evidence="21">
    <location>
        <begin position="67"/>
        <end position="146"/>
    </location>
</feature>
<comment type="caution">
    <text evidence="17">Lacks conserved residue(s) required for the propagation of feature annotation.</text>
</comment>
<dbReference type="SUPFAM" id="SSF46626">
    <property type="entry name" value="Cytochrome c"/>
    <property type="match status" value="2"/>
</dbReference>
<feature type="transmembrane region" description="Helical" evidence="17">
    <location>
        <begin position="259"/>
        <end position="278"/>
    </location>
</feature>
<dbReference type="GO" id="GO:0005886">
    <property type="term" value="C:plasma membrane"/>
    <property type="evidence" value="ECO:0007669"/>
    <property type="project" value="UniProtKB-SubCell"/>
</dbReference>
<sequence length="281" mass="29050">MRPRLSGTAKRGTARTSTAARKGGRRHPLATVALLAIGLGLTGGAYAAFTTTTASAEQPQVQSATKSSVDEGQKLFQANCATCHGMNAEGTTNAPSLIGVGAAAVDFQVGTGRMPMQMQGPQAPEKPVQFTDEQVTALADYVASLAPGPSIPEQKYLAGKGDAARGAELFRVNCAMCHNVAGAGGALTEGKYAPALTGVTAKHIYEAMVTGPQNMPVFNDLNIDPQGKADIITYLKYIQNNPSPGGFELGSLGPVAEGLFLWIFGLGAIVALTVWITAKSN</sequence>
<feature type="binding site" description="covalent" evidence="18">
    <location>
        <position position="83"/>
    </location>
    <ligand>
        <name>heme c</name>
        <dbReference type="ChEBI" id="CHEBI:61717"/>
        <label>1</label>
    </ligand>
</feature>
<evidence type="ECO:0000256" key="20">
    <source>
        <dbReference type="SAM" id="MobiDB-lite"/>
    </source>
</evidence>
<keyword evidence="7 17" id="KW-0679">Respiratory chain</keyword>
<evidence type="ECO:0000256" key="12">
    <source>
        <dbReference type="ARBA" id="ARBA00022982"/>
    </source>
</evidence>
<evidence type="ECO:0000256" key="13">
    <source>
        <dbReference type="ARBA" id="ARBA00022989"/>
    </source>
</evidence>